<dbReference type="PANTHER" id="PTHR10730:SF45">
    <property type="entry name" value="PROCOLLAGEN-LYSINE,2-OXOGLUTARATE 5-DIOXYGENASE"/>
    <property type="match status" value="1"/>
</dbReference>
<proteinExistence type="predicted"/>
<feature type="signal peptide" evidence="13">
    <location>
        <begin position="1"/>
        <end position="22"/>
    </location>
</feature>
<keyword evidence="7" id="KW-0847">Vitamin C</keyword>
<keyword evidence="16" id="KW-1185">Reference proteome</keyword>
<gene>
    <name evidence="15" type="ORF">O3P69_015209</name>
</gene>
<accession>A0AAW0T4D1</accession>
<dbReference type="PANTHER" id="PTHR10730">
    <property type="entry name" value="PROCOLLAGEN-LYSINE,2-OXOGLUTARATE 5-DIOXYGENASE/GLYCOSYLTRANSFERASE 25 FAMILY MEMBER"/>
    <property type="match status" value="1"/>
</dbReference>
<protein>
    <recommendedName>
        <fullName evidence="3">procollagen-lysine 5-dioxygenase</fullName>
        <ecNumber evidence="3">1.14.11.4</ecNumber>
    </recommendedName>
</protein>
<dbReference type="InterPro" id="IPR044861">
    <property type="entry name" value="IPNS-like_FE2OG_OXY"/>
</dbReference>
<keyword evidence="9" id="KW-0560">Oxidoreductase</keyword>
<evidence type="ECO:0000256" key="7">
    <source>
        <dbReference type="ARBA" id="ARBA00022896"/>
    </source>
</evidence>
<evidence type="ECO:0000256" key="5">
    <source>
        <dbReference type="ARBA" id="ARBA00022729"/>
    </source>
</evidence>
<comment type="subcellular location">
    <subcellularLocation>
        <location evidence="2">Endoplasmic reticulum</location>
    </subcellularLocation>
</comment>
<keyword evidence="11" id="KW-0325">Glycoprotein</keyword>
<evidence type="ECO:0000256" key="1">
    <source>
        <dbReference type="ARBA" id="ARBA00001961"/>
    </source>
</evidence>
<dbReference type="EC" id="1.14.11.4" evidence="3"/>
<dbReference type="SUPFAM" id="SSF53448">
    <property type="entry name" value="Nucleotide-diphospho-sugar transferases"/>
    <property type="match status" value="1"/>
</dbReference>
<evidence type="ECO:0000256" key="2">
    <source>
        <dbReference type="ARBA" id="ARBA00004240"/>
    </source>
</evidence>
<dbReference type="InterPro" id="IPR029044">
    <property type="entry name" value="Nucleotide-diphossugar_trans"/>
</dbReference>
<dbReference type="InterPro" id="IPR050757">
    <property type="entry name" value="Collagen_mod_GT25"/>
</dbReference>
<dbReference type="InterPro" id="IPR005123">
    <property type="entry name" value="Oxoglu/Fe-dep_dioxygenase_dom"/>
</dbReference>
<evidence type="ECO:0000256" key="10">
    <source>
        <dbReference type="ARBA" id="ARBA00023004"/>
    </source>
</evidence>
<feature type="chain" id="PRO_5043665210" description="procollagen-lysine 5-dioxygenase" evidence="13">
    <location>
        <begin position="23"/>
        <end position="728"/>
    </location>
</feature>
<evidence type="ECO:0000313" key="15">
    <source>
        <dbReference type="EMBL" id="KAK8382089.1"/>
    </source>
</evidence>
<dbReference type="Gene3D" id="2.60.120.620">
    <property type="entry name" value="q2cbj1_9rhob like domain"/>
    <property type="match status" value="1"/>
</dbReference>
<feature type="domain" description="Fe2OG dioxygenase" evidence="14">
    <location>
        <begin position="637"/>
        <end position="728"/>
    </location>
</feature>
<dbReference type="InterPro" id="IPR057589">
    <property type="entry name" value="GT_PLOD"/>
</dbReference>
<evidence type="ECO:0000259" key="14">
    <source>
        <dbReference type="PROSITE" id="PS51471"/>
    </source>
</evidence>
<dbReference type="AlphaFoldDB" id="A0AAW0T4D1"/>
<evidence type="ECO:0000256" key="9">
    <source>
        <dbReference type="ARBA" id="ARBA00023002"/>
    </source>
</evidence>
<evidence type="ECO:0000313" key="16">
    <source>
        <dbReference type="Proteomes" id="UP001487740"/>
    </source>
</evidence>
<dbReference type="EMBL" id="JARAKH010000039">
    <property type="protein sequence ID" value="KAK8382089.1"/>
    <property type="molecule type" value="Genomic_DNA"/>
</dbReference>
<dbReference type="Proteomes" id="UP001487740">
    <property type="component" value="Unassembled WGS sequence"/>
</dbReference>
<evidence type="ECO:0000256" key="13">
    <source>
        <dbReference type="SAM" id="SignalP"/>
    </source>
</evidence>
<evidence type="ECO:0000256" key="6">
    <source>
        <dbReference type="ARBA" id="ARBA00022824"/>
    </source>
</evidence>
<comment type="catalytic activity">
    <reaction evidence="12">
        <text>L-lysyl-[collagen] + 2-oxoglutarate + O2 = (5R)-5-hydroxy-L-lysyl-[collagen] + succinate + CO2</text>
        <dbReference type="Rhea" id="RHEA:16569"/>
        <dbReference type="Rhea" id="RHEA-COMP:12751"/>
        <dbReference type="Rhea" id="RHEA-COMP:12752"/>
        <dbReference type="ChEBI" id="CHEBI:15379"/>
        <dbReference type="ChEBI" id="CHEBI:16526"/>
        <dbReference type="ChEBI" id="CHEBI:16810"/>
        <dbReference type="ChEBI" id="CHEBI:29969"/>
        <dbReference type="ChEBI" id="CHEBI:30031"/>
        <dbReference type="ChEBI" id="CHEBI:133442"/>
        <dbReference type="EC" id="1.14.11.4"/>
    </reaction>
</comment>
<dbReference type="Pfam" id="PF25342">
    <property type="entry name" value="GT_PLOD"/>
    <property type="match status" value="1"/>
</dbReference>
<keyword evidence="4" id="KW-0479">Metal-binding</keyword>
<comment type="caution">
    <text evidence="15">The sequence shown here is derived from an EMBL/GenBank/DDBJ whole genome shotgun (WGS) entry which is preliminary data.</text>
</comment>
<organism evidence="15 16">
    <name type="scientific">Scylla paramamosain</name>
    <name type="common">Mud crab</name>
    <dbReference type="NCBI Taxonomy" id="85552"/>
    <lineage>
        <taxon>Eukaryota</taxon>
        <taxon>Metazoa</taxon>
        <taxon>Ecdysozoa</taxon>
        <taxon>Arthropoda</taxon>
        <taxon>Crustacea</taxon>
        <taxon>Multicrustacea</taxon>
        <taxon>Malacostraca</taxon>
        <taxon>Eumalacostraca</taxon>
        <taxon>Eucarida</taxon>
        <taxon>Decapoda</taxon>
        <taxon>Pleocyemata</taxon>
        <taxon>Brachyura</taxon>
        <taxon>Eubrachyura</taxon>
        <taxon>Portunoidea</taxon>
        <taxon>Portunidae</taxon>
        <taxon>Portuninae</taxon>
        <taxon>Scylla</taxon>
    </lineage>
</organism>
<dbReference type="GO" id="GO:0005783">
    <property type="term" value="C:endoplasmic reticulum"/>
    <property type="evidence" value="ECO:0007669"/>
    <property type="project" value="UniProtKB-SubCell"/>
</dbReference>
<dbReference type="PROSITE" id="PS51471">
    <property type="entry name" value="FE2OG_OXY"/>
    <property type="match status" value="1"/>
</dbReference>
<keyword evidence="10" id="KW-0408">Iron</keyword>
<evidence type="ECO:0000256" key="12">
    <source>
        <dbReference type="ARBA" id="ARBA00047930"/>
    </source>
</evidence>
<evidence type="ECO:0000256" key="4">
    <source>
        <dbReference type="ARBA" id="ARBA00022723"/>
    </source>
</evidence>
<evidence type="ECO:0000256" key="3">
    <source>
        <dbReference type="ARBA" id="ARBA00012264"/>
    </source>
</evidence>
<sequence>MWYLRLWLLAPVLCYLSTLATCAEDRDLLLITVATNETDGYQRFIRSLRVYGLQVKVLGLGVTWEGGDVQNTVGGGHKINLLKAELYKYKDDENKIIMFTDSYDVIVTGGKNTILEKFDSLDARVVFGAEDFCWPDKSLAENYPRVSFGYKYLNSGGFIGYASDLYGVVSSHDIRNDDDDQLYYSQLYINKELRNKYKMKLDTHARIFQNLNGQFGDVSLKFEDDDVRIQNTVYQTIPVVIHGNGPTKVLLNSLGNYLAKSWTVSEGCLACEENRLEMETVLEEDLPQMLVSVFIEKPVPFLEEMLGKIELLDYPKHKIDLLVHNQAKLHEELTNGWVASVKSLGYRSVKYISVNDNMKEWHARNLAIELCLKNNCDAFFSIDGEVHLDNPKALSLLLSHNRPILAAGMVRDGQAWSTFWGAVNEDGFYARSMDYMDIINNKRRGVWNVPYITGVYLIQGTVLRNAETRPNFIHRLLDADMAMAANMRDKGVFMYVTNLEEYGHLVDPDFFPTKYLHNDMWQMKANRRDWEQRYISPEYWQALNPNTLNEMPCPDVYWFPLFTTRFCEEFIAVAEDNGGWSDGSNNDPRLAGGYENVPTVDIHMNQIEYEQEWLWILRHYVKPLAEKVFVGYDSDARAIMNFIVRYRPTEQSFLRPHHDSSTYTINIGLNRPHIDYEGGGAHFIRYNCSVVDTRVGWSLMHPGRLTHYHEGLQTTRGTRYIMVSFIDP</sequence>
<keyword evidence="8" id="KW-0223">Dioxygenase</keyword>
<dbReference type="GO" id="GO:0005506">
    <property type="term" value="F:iron ion binding"/>
    <property type="evidence" value="ECO:0007669"/>
    <property type="project" value="InterPro"/>
</dbReference>
<comment type="cofactor">
    <cofactor evidence="1">
        <name>L-ascorbate</name>
        <dbReference type="ChEBI" id="CHEBI:38290"/>
    </cofactor>
</comment>
<evidence type="ECO:0000256" key="8">
    <source>
        <dbReference type="ARBA" id="ARBA00022964"/>
    </source>
</evidence>
<dbReference type="SMART" id="SM00702">
    <property type="entry name" value="P4Hc"/>
    <property type="match status" value="1"/>
</dbReference>
<keyword evidence="5 13" id="KW-0732">Signal</keyword>
<dbReference type="Pfam" id="PF03171">
    <property type="entry name" value="2OG-FeII_Oxy"/>
    <property type="match status" value="1"/>
</dbReference>
<reference evidence="15 16" key="1">
    <citation type="submission" date="2023-03" db="EMBL/GenBank/DDBJ databases">
        <title>High-quality genome of Scylla paramamosain provides insights in environmental adaptation.</title>
        <authorList>
            <person name="Zhang L."/>
        </authorList>
    </citation>
    <scope>NUCLEOTIDE SEQUENCE [LARGE SCALE GENOMIC DNA]</scope>
    <source>
        <strain evidence="15">LZ_2023a</strain>
        <tissue evidence="15">Muscle</tissue>
    </source>
</reference>
<keyword evidence="6" id="KW-0256">Endoplasmic reticulum</keyword>
<evidence type="ECO:0000256" key="11">
    <source>
        <dbReference type="ARBA" id="ARBA00023180"/>
    </source>
</evidence>
<dbReference type="GO" id="GO:0008475">
    <property type="term" value="F:procollagen-lysine 5-dioxygenase activity"/>
    <property type="evidence" value="ECO:0007669"/>
    <property type="project" value="UniProtKB-EC"/>
</dbReference>
<dbReference type="InterPro" id="IPR006620">
    <property type="entry name" value="Pro_4_hyd_alph"/>
</dbReference>
<dbReference type="GO" id="GO:0031418">
    <property type="term" value="F:L-ascorbic acid binding"/>
    <property type="evidence" value="ECO:0007669"/>
    <property type="project" value="UniProtKB-KW"/>
</dbReference>
<name>A0AAW0T4D1_SCYPA</name>